<gene>
    <name evidence="2" type="ORF">Fcan01_10726</name>
</gene>
<feature type="transmembrane region" description="Helical" evidence="1">
    <location>
        <begin position="61"/>
        <end position="80"/>
    </location>
</feature>
<reference evidence="2 3" key="1">
    <citation type="submission" date="2015-12" db="EMBL/GenBank/DDBJ databases">
        <title>The genome of Folsomia candida.</title>
        <authorList>
            <person name="Faddeeva A."/>
            <person name="Derks M.F."/>
            <person name="Anvar Y."/>
            <person name="Smit S."/>
            <person name="Van Straalen N."/>
            <person name="Roelofs D."/>
        </authorList>
    </citation>
    <scope>NUCLEOTIDE SEQUENCE [LARGE SCALE GENOMIC DNA]</scope>
    <source>
        <strain evidence="2 3">VU population</strain>
        <tissue evidence="2">Whole body</tissue>
    </source>
</reference>
<comment type="caution">
    <text evidence="2">The sequence shown here is derived from an EMBL/GenBank/DDBJ whole genome shotgun (WGS) entry which is preliminary data.</text>
</comment>
<feature type="transmembrane region" description="Helical" evidence="1">
    <location>
        <begin position="100"/>
        <end position="118"/>
    </location>
</feature>
<organism evidence="2 3">
    <name type="scientific">Folsomia candida</name>
    <name type="common">Springtail</name>
    <dbReference type="NCBI Taxonomy" id="158441"/>
    <lineage>
        <taxon>Eukaryota</taxon>
        <taxon>Metazoa</taxon>
        <taxon>Ecdysozoa</taxon>
        <taxon>Arthropoda</taxon>
        <taxon>Hexapoda</taxon>
        <taxon>Collembola</taxon>
        <taxon>Entomobryomorpha</taxon>
        <taxon>Isotomoidea</taxon>
        <taxon>Isotomidae</taxon>
        <taxon>Proisotominae</taxon>
        <taxon>Folsomia</taxon>
    </lineage>
</organism>
<protein>
    <submittedName>
        <fullName evidence="2">Uncharacterized protein</fullName>
    </submittedName>
</protein>
<proteinExistence type="predicted"/>
<dbReference type="EMBL" id="LNIX01000005">
    <property type="protein sequence ID" value="OXA53578.1"/>
    <property type="molecule type" value="Genomic_DNA"/>
</dbReference>
<feature type="transmembrane region" description="Helical" evidence="1">
    <location>
        <begin position="196"/>
        <end position="217"/>
    </location>
</feature>
<feature type="transmembrane region" description="Helical" evidence="1">
    <location>
        <begin position="165"/>
        <end position="184"/>
    </location>
</feature>
<name>A0A226E8G1_FOLCA</name>
<evidence type="ECO:0000313" key="2">
    <source>
        <dbReference type="EMBL" id="OXA53578.1"/>
    </source>
</evidence>
<keyword evidence="1" id="KW-0812">Transmembrane</keyword>
<accession>A0A226E8G1</accession>
<evidence type="ECO:0000256" key="1">
    <source>
        <dbReference type="SAM" id="Phobius"/>
    </source>
</evidence>
<dbReference type="AlphaFoldDB" id="A0A226E8G1"/>
<sequence length="267" mass="30220">MGSKISSQIPTDISNPRPSLLNGAVFPFRILQFCGYFPISIKTNSPILLNSPPWYKSPPTIYLLTLTTVIFVPFIVAPFLDLDAYTTAISDFVPKSRNTFLITNTTWLIISIFTPALTRYNLFINRSNFCKFWQTYCTLVDKIETFSSPQDHLISANLLHTRVKFLVHFVLQIIIAAIQVYLAVNFTAKFDHSAVIRNYFVVAIEAWVLAFKGLLTLFSLHGVIYFVTSYDFCVTLLANILQSEEGNLSRENEKDFATLCKSGGTRV</sequence>
<evidence type="ECO:0000313" key="3">
    <source>
        <dbReference type="Proteomes" id="UP000198287"/>
    </source>
</evidence>
<keyword evidence="3" id="KW-1185">Reference proteome</keyword>
<dbReference type="Proteomes" id="UP000198287">
    <property type="component" value="Unassembled WGS sequence"/>
</dbReference>
<keyword evidence="1" id="KW-1133">Transmembrane helix</keyword>
<keyword evidence="1" id="KW-0472">Membrane</keyword>